<feature type="transmembrane region" description="Helical" evidence="7">
    <location>
        <begin position="290"/>
        <end position="310"/>
    </location>
</feature>
<comment type="subcellular location">
    <subcellularLocation>
        <location evidence="1">Cell membrane</location>
        <topology evidence="1">Multi-pass membrane protein</topology>
    </subcellularLocation>
</comment>
<dbReference type="InterPro" id="IPR010559">
    <property type="entry name" value="Sig_transdc_His_kin_internal"/>
</dbReference>
<evidence type="ECO:0000256" key="7">
    <source>
        <dbReference type="SAM" id="Phobius"/>
    </source>
</evidence>
<keyword evidence="7" id="KW-0812">Transmembrane</keyword>
<dbReference type="InterPro" id="IPR036890">
    <property type="entry name" value="HATPase_C_sf"/>
</dbReference>
<dbReference type="InterPro" id="IPR003660">
    <property type="entry name" value="HAMP_dom"/>
</dbReference>
<keyword evidence="10" id="KW-1185">Reference proteome</keyword>
<keyword evidence="4 9" id="KW-0808">Transferase</keyword>
<keyword evidence="3" id="KW-0597">Phosphoprotein</keyword>
<dbReference type="Pfam" id="PF00672">
    <property type="entry name" value="HAMP"/>
    <property type="match status" value="1"/>
</dbReference>
<feature type="domain" description="HAMP" evidence="8">
    <location>
        <begin position="311"/>
        <end position="363"/>
    </location>
</feature>
<evidence type="ECO:0000256" key="2">
    <source>
        <dbReference type="ARBA" id="ARBA00022475"/>
    </source>
</evidence>
<dbReference type="EMBL" id="JBHTJZ010000011">
    <property type="protein sequence ID" value="MFD0959704.1"/>
    <property type="molecule type" value="Genomic_DNA"/>
</dbReference>
<reference evidence="10" key="1">
    <citation type="journal article" date="2019" name="Int. J. Syst. Evol. Microbiol.">
        <title>The Global Catalogue of Microorganisms (GCM) 10K type strain sequencing project: providing services to taxonomists for standard genome sequencing and annotation.</title>
        <authorList>
            <consortium name="The Broad Institute Genomics Platform"/>
            <consortium name="The Broad Institute Genome Sequencing Center for Infectious Disease"/>
            <person name="Wu L."/>
            <person name="Ma J."/>
        </authorList>
    </citation>
    <scope>NUCLEOTIDE SEQUENCE [LARGE SCALE GENOMIC DNA]</scope>
    <source>
        <strain evidence="10">CCUG 59129</strain>
    </source>
</reference>
<dbReference type="Gene3D" id="1.10.8.500">
    <property type="entry name" value="HAMP domain in histidine kinase"/>
    <property type="match status" value="1"/>
</dbReference>
<proteinExistence type="predicted"/>
<keyword evidence="6 7" id="KW-0472">Membrane</keyword>
<accession>A0ABW3HQM0</accession>
<feature type="transmembrane region" description="Helical" evidence="7">
    <location>
        <begin position="14"/>
        <end position="32"/>
    </location>
</feature>
<dbReference type="SMART" id="SM00387">
    <property type="entry name" value="HATPase_c"/>
    <property type="match status" value="1"/>
</dbReference>
<evidence type="ECO:0000313" key="10">
    <source>
        <dbReference type="Proteomes" id="UP001596989"/>
    </source>
</evidence>
<evidence type="ECO:0000256" key="5">
    <source>
        <dbReference type="ARBA" id="ARBA00022777"/>
    </source>
</evidence>
<name>A0ABW3HQM0_9BACL</name>
<dbReference type="InterPro" id="IPR050640">
    <property type="entry name" value="Bact_2-comp_sensor_kinase"/>
</dbReference>
<dbReference type="GO" id="GO:0004673">
    <property type="term" value="F:protein histidine kinase activity"/>
    <property type="evidence" value="ECO:0007669"/>
    <property type="project" value="UniProtKB-EC"/>
</dbReference>
<dbReference type="PANTHER" id="PTHR34220:SF7">
    <property type="entry name" value="SENSOR HISTIDINE KINASE YPDA"/>
    <property type="match status" value="1"/>
</dbReference>
<organism evidence="9 10">
    <name type="scientific">Paenibacillus chungangensis</name>
    <dbReference type="NCBI Taxonomy" id="696535"/>
    <lineage>
        <taxon>Bacteria</taxon>
        <taxon>Bacillati</taxon>
        <taxon>Bacillota</taxon>
        <taxon>Bacilli</taxon>
        <taxon>Bacillales</taxon>
        <taxon>Paenibacillaceae</taxon>
        <taxon>Paenibacillus</taxon>
    </lineage>
</organism>
<dbReference type="Pfam" id="PF02518">
    <property type="entry name" value="HATPase_c"/>
    <property type="match status" value="1"/>
</dbReference>
<dbReference type="InterPro" id="IPR003594">
    <property type="entry name" value="HATPase_dom"/>
</dbReference>
<sequence>MKAMDLKLNSFSKVLILVIGLLVLMMLFFSIYNRITVDVIKREIEAANLNKLMFLKNQLEEKFNGISINSIMLANDPEIRELEYKQLSGDPYDRQKLKRSILEQISLQSGITGWWTDITVYSRLTHEVISTTSNTFDFEDAELIGGIKKGWQYDAGASEDQGTFVWHAVAPSDAYEDLASARLIIKTAMGTEDLRSMLDQYKADGHGDPMLYSPQFGLISNHTIDASYASDVRAYLDSIDLEEGQSNLSLQLSDQHYVATYQRLYGLDWYLVDSIPVDQMLSPVTKARHLFYTFTAALLLLSIAAANILYRQLQVPIRELIKNIQGIKRGNYASRIRMEGSGEFVFLFRRFNEMAEEIQTLLERVYEERIRSREALLKQLQSQINPHFLYNCLFFIKNQARLGEEEAVVAMALNLGEYFRYTTRLGKGTTKLQDELDVIVNYLEIQNLRTNRFSYRMDIPESMKGLEIPRLILQPVIENSVIHGIEPRDGHAHISIVGEQDAPVCRIIVSDDGVGIGERELQELQTRLDSADNPDNVSFGLWNVNQRIKLMFGGESGLSVARNPDGGTVVTLTFLVKEDTACSEF</sequence>
<dbReference type="PANTHER" id="PTHR34220">
    <property type="entry name" value="SENSOR HISTIDINE KINASE YPDA"/>
    <property type="match status" value="1"/>
</dbReference>
<dbReference type="RefSeq" id="WP_377563936.1">
    <property type="nucleotide sequence ID" value="NZ_JBHTJZ010000011.1"/>
</dbReference>
<keyword evidence="2" id="KW-1003">Cell membrane</keyword>
<comment type="caution">
    <text evidence="9">The sequence shown here is derived from an EMBL/GenBank/DDBJ whole genome shotgun (WGS) entry which is preliminary data.</text>
</comment>
<dbReference type="Pfam" id="PF06580">
    <property type="entry name" value="His_kinase"/>
    <property type="match status" value="1"/>
</dbReference>
<dbReference type="Gene3D" id="3.30.565.10">
    <property type="entry name" value="Histidine kinase-like ATPase, C-terminal domain"/>
    <property type="match status" value="1"/>
</dbReference>
<evidence type="ECO:0000256" key="6">
    <source>
        <dbReference type="ARBA" id="ARBA00023136"/>
    </source>
</evidence>
<dbReference type="SMART" id="SM00304">
    <property type="entry name" value="HAMP"/>
    <property type="match status" value="1"/>
</dbReference>
<keyword evidence="5 9" id="KW-0418">Kinase</keyword>
<dbReference type="Proteomes" id="UP001596989">
    <property type="component" value="Unassembled WGS sequence"/>
</dbReference>
<dbReference type="Gene3D" id="3.30.450.20">
    <property type="entry name" value="PAS domain"/>
    <property type="match status" value="1"/>
</dbReference>
<gene>
    <name evidence="9" type="ORF">ACFQ2I_09905</name>
</gene>
<protein>
    <submittedName>
        <fullName evidence="9">Sensor histidine kinase</fullName>
        <ecNumber evidence="9">2.7.13.3</ecNumber>
    </submittedName>
</protein>
<dbReference type="CDD" id="cd06225">
    <property type="entry name" value="HAMP"/>
    <property type="match status" value="1"/>
</dbReference>
<evidence type="ECO:0000259" key="8">
    <source>
        <dbReference type="PROSITE" id="PS50885"/>
    </source>
</evidence>
<evidence type="ECO:0000256" key="4">
    <source>
        <dbReference type="ARBA" id="ARBA00022679"/>
    </source>
</evidence>
<dbReference type="EC" id="2.7.13.3" evidence="9"/>
<evidence type="ECO:0000313" key="9">
    <source>
        <dbReference type="EMBL" id="MFD0959704.1"/>
    </source>
</evidence>
<keyword evidence="7" id="KW-1133">Transmembrane helix</keyword>
<evidence type="ECO:0000256" key="1">
    <source>
        <dbReference type="ARBA" id="ARBA00004651"/>
    </source>
</evidence>
<evidence type="ECO:0000256" key="3">
    <source>
        <dbReference type="ARBA" id="ARBA00022553"/>
    </source>
</evidence>
<dbReference type="SUPFAM" id="SSF158472">
    <property type="entry name" value="HAMP domain-like"/>
    <property type="match status" value="1"/>
</dbReference>
<dbReference type="PROSITE" id="PS50885">
    <property type="entry name" value="HAMP"/>
    <property type="match status" value="1"/>
</dbReference>
<dbReference type="SUPFAM" id="SSF55874">
    <property type="entry name" value="ATPase domain of HSP90 chaperone/DNA topoisomerase II/histidine kinase"/>
    <property type="match status" value="1"/>
</dbReference>